<dbReference type="InterPro" id="IPR052989">
    <property type="entry name" value="Mg-chelatase_DI-like"/>
</dbReference>
<keyword evidence="3" id="KW-0067">ATP-binding</keyword>
<dbReference type="InterPro" id="IPR041628">
    <property type="entry name" value="ChlI/MoxR_AAA_lid"/>
</dbReference>
<dbReference type="PANTHER" id="PTHR35023:SF1">
    <property type="entry name" value="MG-PROTOPORPHYRIN IX CHELATASE"/>
    <property type="match status" value="1"/>
</dbReference>
<feature type="compositionally biased region" description="Basic and acidic residues" evidence="4">
    <location>
        <begin position="465"/>
        <end position="478"/>
    </location>
</feature>
<reference evidence="6 7" key="1">
    <citation type="submission" date="2024-08" db="EMBL/GenBank/DDBJ databases">
        <title>Halobellus sp. MBLA0158 whole genome sequence.</title>
        <authorList>
            <person name="Hwang C.Y."/>
            <person name="Cho E.-S."/>
            <person name="Seo M.-J."/>
        </authorList>
    </citation>
    <scope>NUCLEOTIDE SEQUENCE [LARGE SCALE GENOMIC DNA]</scope>
    <source>
        <strain evidence="6 7">MBLA0158</strain>
    </source>
</reference>
<dbReference type="InterPro" id="IPR027417">
    <property type="entry name" value="P-loop_NTPase"/>
</dbReference>
<evidence type="ECO:0000256" key="4">
    <source>
        <dbReference type="SAM" id="MobiDB-lite"/>
    </source>
</evidence>
<dbReference type="InterPro" id="IPR002035">
    <property type="entry name" value="VWF_A"/>
</dbReference>
<dbReference type="Pfam" id="PF01078">
    <property type="entry name" value="Mg_chelatase"/>
    <property type="match status" value="1"/>
</dbReference>
<feature type="compositionally biased region" description="Basic and acidic residues" evidence="4">
    <location>
        <begin position="428"/>
        <end position="438"/>
    </location>
</feature>
<evidence type="ECO:0000259" key="5">
    <source>
        <dbReference type="PROSITE" id="PS50234"/>
    </source>
</evidence>
<dbReference type="Gene3D" id="3.40.50.410">
    <property type="entry name" value="von Willebrand factor, type A domain"/>
    <property type="match status" value="1"/>
</dbReference>
<comment type="similarity">
    <text evidence="1">Belongs to the Mg-chelatase subunits D/I family.</text>
</comment>
<dbReference type="PANTHER" id="PTHR35023">
    <property type="entry name" value="CHELATASE-RELATED"/>
    <property type="match status" value="1"/>
</dbReference>
<dbReference type="SUPFAM" id="SSF52540">
    <property type="entry name" value="P-loop containing nucleoside triphosphate hydrolases"/>
    <property type="match status" value="1"/>
</dbReference>
<dbReference type="RefSeq" id="WP_372389924.1">
    <property type="nucleotide sequence ID" value="NZ_JBGNYA010000001.1"/>
</dbReference>
<feature type="compositionally biased region" description="Acidic residues" evidence="4">
    <location>
        <begin position="452"/>
        <end position="464"/>
    </location>
</feature>
<dbReference type="Gene3D" id="1.10.8.80">
    <property type="entry name" value="Magnesium chelatase subunit I, C-Terminal domain"/>
    <property type="match status" value="1"/>
</dbReference>
<evidence type="ECO:0000256" key="1">
    <source>
        <dbReference type="ARBA" id="ARBA00005799"/>
    </source>
</evidence>
<dbReference type="InterPro" id="IPR036465">
    <property type="entry name" value="vWFA_dom_sf"/>
</dbReference>
<dbReference type="AlphaFoldDB" id="A0ABD5MHC9"/>
<dbReference type="EMBL" id="JBGNYA010000001">
    <property type="protein sequence ID" value="MFA1611600.1"/>
    <property type="molecule type" value="Genomic_DNA"/>
</dbReference>
<dbReference type="SMART" id="SM00327">
    <property type="entry name" value="VWA"/>
    <property type="match status" value="1"/>
</dbReference>
<name>A0ABD5MHC9_9EURY</name>
<evidence type="ECO:0000313" key="6">
    <source>
        <dbReference type="EMBL" id="MFA1611600.1"/>
    </source>
</evidence>
<proteinExistence type="inferred from homology"/>
<feature type="compositionally biased region" description="Basic and acidic residues" evidence="4">
    <location>
        <begin position="521"/>
        <end position="538"/>
    </location>
</feature>
<feature type="compositionally biased region" description="Basic and acidic residues" evidence="4">
    <location>
        <begin position="386"/>
        <end position="399"/>
    </location>
</feature>
<evidence type="ECO:0000313" key="7">
    <source>
        <dbReference type="Proteomes" id="UP001570511"/>
    </source>
</evidence>
<organism evidence="6 7">
    <name type="scientific">Halobellus rubicundus</name>
    <dbReference type="NCBI Taxonomy" id="2996466"/>
    <lineage>
        <taxon>Archaea</taxon>
        <taxon>Methanobacteriati</taxon>
        <taxon>Methanobacteriota</taxon>
        <taxon>Stenosarchaea group</taxon>
        <taxon>Halobacteria</taxon>
        <taxon>Halobacteriales</taxon>
        <taxon>Haloferacaceae</taxon>
        <taxon>Halobellus</taxon>
    </lineage>
</organism>
<feature type="compositionally biased region" description="Low complexity" evidence="4">
    <location>
        <begin position="544"/>
        <end position="556"/>
    </location>
</feature>
<feature type="compositionally biased region" description="Acidic residues" evidence="4">
    <location>
        <begin position="333"/>
        <end position="361"/>
    </location>
</feature>
<comment type="caution">
    <text evidence="6">The sequence shown here is derived from an EMBL/GenBank/DDBJ whole genome shotgun (WGS) entry which is preliminary data.</text>
</comment>
<dbReference type="InterPro" id="IPR000523">
    <property type="entry name" value="Mg_chelatse_chII-like_cat_dom"/>
</dbReference>
<dbReference type="GO" id="GO:0005524">
    <property type="term" value="F:ATP binding"/>
    <property type="evidence" value="ECO:0007669"/>
    <property type="project" value="UniProtKB-KW"/>
</dbReference>
<dbReference type="Pfam" id="PF13519">
    <property type="entry name" value="VWA_2"/>
    <property type="match status" value="1"/>
</dbReference>
<dbReference type="PROSITE" id="PS50234">
    <property type="entry name" value="VWFA"/>
    <property type="match status" value="1"/>
</dbReference>
<dbReference type="Proteomes" id="UP001570511">
    <property type="component" value="Unassembled WGS sequence"/>
</dbReference>
<accession>A0ABD5MHC9</accession>
<evidence type="ECO:0000256" key="3">
    <source>
        <dbReference type="ARBA" id="ARBA00022840"/>
    </source>
</evidence>
<feature type="domain" description="VWFA" evidence="5">
    <location>
        <begin position="576"/>
        <end position="752"/>
    </location>
</feature>
<dbReference type="SUPFAM" id="SSF53300">
    <property type="entry name" value="vWA-like"/>
    <property type="match status" value="1"/>
</dbReference>
<dbReference type="Gene3D" id="3.40.50.300">
    <property type="entry name" value="P-loop containing nucleotide triphosphate hydrolases"/>
    <property type="match status" value="1"/>
</dbReference>
<protein>
    <submittedName>
        <fullName evidence="6">VWA domain-containing protein</fullName>
    </submittedName>
</protein>
<evidence type="ECO:0000256" key="2">
    <source>
        <dbReference type="ARBA" id="ARBA00022741"/>
    </source>
</evidence>
<gene>
    <name evidence="6" type="ORF">OS889_11370</name>
</gene>
<feature type="region of interest" description="Disordered" evidence="4">
    <location>
        <begin position="328"/>
        <end position="566"/>
    </location>
</feature>
<keyword evidence="7" id="KW-1185">Reference proteome</keyword>
<dbReference type="Pfam" id="PF17863">
    <property type="entry name" value="AAA_lid_2"/>
    <property type="match status" value="1"/>
</dbReference>
<keyword evidence="2" id="KW-0547">Nucleotide-binding</keyword>
<sequence length="752" mass="78908">MVDLAGGKNPSHGGREGLSFPEIVGQEDLKQALLAVAANGDLDGLLIRGEKGTAKSTAVRALRDLLPEQRAVADCPYGCPPDDPSRQCADCRERTDPPTATRSVPLVTLPLGATRDRVVGTLSVADALGGDHEFDPGLLARANRGFLYVDEVNLLDDHLVDVVLDAAASGSNRVERDGVSVRHPADFTLVGTMNPEEGDLRPQLRDRFGLCATVTGCEDLDDRVAIVERALGEDTSGTDVEEESGTTVGELRDRLRRASDRLDDVTLPTEFAREIAELCRDAGLDGHRGDIATARAARTIAALDGRMRVIEPDVRRAAELALPHRLRSRPFEDAPDPEDLLDEQFGDSPDGENEGNGDESDGSAGDDGADGAHDEGESESQSSSAAEERSDETERREDANPDDDAGDSESGKGGGTTSGKSESSGDGEPDRPEPDSGRDPPPSAEGRTADSAPDDVAENEASEDAGDRDRESDAEERTPLLPGASRAPRAEVGSADAPELTAPDVLGEVEGSRGGGRARSRSADATEGPRVRTRRAESNDDVDAAASVRAAGARGATSVESRDLRQSVRQTDASTLVVFVVDASASMRPAMRAAKGTVLELLQDAYQERDEVAFVAFAGDDAEVLLPPTDSVTLAARHLKDLPTGDRTPLPAGLRSASDVLDRADPAAGVVVVVTDGRANVADGSPVKETRAAARRLAERDPRVLVVDAGEGERGRRGLTDLVATETGGERVPLSALSAERVDAAAGAADES</sequence>